<comment type="caution">
    <text evidence="2">The sequence shown here is derived from an EMBL/GenBank/DDBJ whole genome shotgun (WGS) entry which is preliminary data.</text>
</comment>
<organism evidence="2 3">
    <name type="scientific">Trifolium medium</name>
    <dbReference type="NCBI Taxonomy" id="97028"/>
    <lineage>
        <taxon>Eukaryota</taxon>
        <taxon>Viridiplantae</taxon>
        <taxon>Streptophyta</taxon>
        <taxon>Embryophyta</taxon>
        <taxon>Tracheophyta</taxon>
        <taxon>Spermatophyta</taxon>
        <taxon>Magnoliopsida</taxon>
        <taxon>eudicotyledons</taxon>
        <taxon>Gunneridae</taxon>
        <taxon>Pentapetalae</taxon>
        <taxon>rosids</taxon>
        <taxon>fabids</taxon>
        <taxon>Fabales</taxon>
        <taxon>Fabaceae</taxon>
        <taxon>Papilionoideae</taxon>
        <taxon>50 kb inversion clade</taxon>
        <taxon>NPAAA clade</taxon>
        <taxon>Hologalegina</taxon>
        <taxon>IRL clade</taxon>
        <taxon>Trifolieae</taxon>
        <taxon>Trifolium</taxon>
    </lineage>
</organism>
<feature type="non-terminal residue" evidence="2">
    <location>
        <position position="97"/>
    </location>
</feature>
<sequence>MRGHVNALVEQYAEGFEEEDELGSQENIQLSKNRVADEVRSVEEPIVIPSQPVLGTDHPAWSVDCDSGKGDSPLLSGDRGSPSICSPADGLRHPVGT</sequence>
<evidence type="ECO:0000313" key="2">
    <source>
        <dbReference type="EMBL" id="MCI43409.1"/>
    </source>
</evidence>
<dbReference type="EMBL" id="LXQA010316882">
    <property type="protein sequence ID" value="MCI43409.1"/>
    <property type="molecule type" value="Genomic_DNA"/>
</dbReference>
<feature type="region of interest" description="Disordered" evidence="1">
    <location>
        <begin position="47"/>
        <end position="97"/>
    </location>
</feature>
<reference evidence="2 3" key="1">
    <citation type="journal article" date="2018" name="Front. Plant Sci.">
        <title>Red Clover (Trifolium pratense) and Zigzag Clover (T. medium) - A Picture of Genomic Similarities and Differences.</title>
        <authorList>
            <person name="Dluhosova J."/>
            <person name="Istvanek J."/>
            <person name="Nedelnik J."/>
            <person name="Repkova J."/>
        </authorList>
    </citation>
    <scope>NUCLEOTIDE SEQUENCE [LARGE SCALE GENOMIC DNA]</scope>
    <source>
        <strain evidence="3">cv. 10/8</strain>
        <tissue evidence="2">Leaf</tissue>
    </source>
</reference>
<dbReference type="AlphaFoldDB" id="A0A392S3Z4"/>
<accession>A0A392S3Z4</accession>
<protein>
    <submittedName>
        <fullName evidence="2">Uncharacterized protein</fullName>
    </submittedName>
</protein>
<name>A0A392S3Z4_9FABA</name>
<dbReference type="Proteomes" id="UP000265520">
    <property type="component" value="Unassembled WGS sequence"/>
</dbReference>
<keyword evidence="3" id="KW-1185">Reference proteome</keyword>
<proteinExistence type="predicted"/>
<evidence type="ECO:0000313" key="3">
    <source>
        <dbReference type="Proteomes" id="UP000265520"/>
    </source>
</evidence>
<evidence type="ECO:0000256" key="1">
    <source>
        <dbReference type="SAM" id="MobiDB-lite"/>
    </source>
</evidence>